<evidence type="ECO:0000313" key="3">
    <source>
        <dbReference type="Proteomes" id="UP001552299"/>
    </source>
</evidence>
<comment type="caution">
    <text evidence="2">The sequence shown here is derived from an EMBL/GenBank/DDBJ whole genome shotgun (WGS) entry which is preliminary data.</text>
</comment>
<proteinExistence type="predicted"/>
<feature type="region of interest" description="Disordered" evidence="1">
    <location>
        <begin position="1280"/>
        <end position="1306"/>
    </location>
</feature>
<reference evidence="2 3" key="1">
    <citation type="journal article" date="2024" name="Plant Biotechnol. J.">
        <title>Dendrobium thyrsiflorum genome and its molecular insights into genes involved in important horticultural traits.</title>
        <authorList>
            <person name="Chen B."/>
            <person name="Wang J.Y."/>
            <person name="Zheng P.J."/>
            <person name="Li K.L."/>
            <person name="Liang Y.M."/>
            <person name="Chen X.F."/>
            <person name="Zhang C."/>
            <person name="Zhao X."/>
            <person name="He X."/>
            <person name="Zhang G.Q."/>
            <person name="Liu Z.J."/>
            <person name="Xu Q."/>
        </authorList>
    </citation>
    <scope>NUCLEOTIDE SEQUENCE [LARGE SCALE GENOMIC DNA]</scope>
    <source>
        <strain evidence="2">GZMU011</strain>
    </source>
</reference>
<feature type="region of interest" description="Disordered" evidence="1">
    <location>
        <begin position="431"/>
        <end position="497"/>
    </location>
</feature>
<feature type="region of interest" description="Disordered" evidence="1">
    <location>
        <begin position="225"/>
        <end position="251"/>
    </location>
</feature>
<feature type="compositionally biased region" description="Basic residues" evidence="1">
    <location>
        <begin position="299"/>
        <end position="310"/>
    </location>
</feature>
<feature type="region of interest" description="Disordered" evidence="1">
    <location>
        <begin position="1"/>
        <end position="29"/>
    </location>
</feature>
<feature type="compositionally biased region" description="Low complexity" evidence="1">
    <location>
        <begin position="1132"/>
        <end position="1144"/>
    </location>
</feature>
<organism evidence="2 3">
    <name type="scientific">Dendrobium thyrsiflorum</name>
    <name type="common">Pinecone-like raceme dendrobium</name>
    <name type="synonym">Orchid</name>
    <dbReference type="NCBI Taxonomy" id="117978"/>
    <lineage>
        <taxon>Eukaryota</taxon>
        <taxon>Viridiplantae</taxon>
        <taxon>Streptophyta</taxon>
        <taxon>Embryophyta</taxon>
        <taxon>Tracheophyta</taxon>
        <taxon>Spermatophyta</taxon>
        <taxon>Magnoliopsida</taxon>
        <taxon>Liliopsida</taxon>
        <taxon>Asparagales</taxon>
        <taxon>Orchidaceae</taxon>
        <taxon>Epidendroideae</taxon>
        <taxon>Malaxideae</taxon>
        <taxon>Dendrobiinae</taxon>
        <taxon>Dendrobium</taxon>
    </lineage>
</organism>
<feature type="region of interest" description="Disordered" evidence="1">
    <location>
        <begin position="1184"/>
        <end position="1254"/>
    </location>
</feature>
<evidence type="ECO:0000313" key="2">
    <source>
        <dbReference type="EMBL" id="KAL0919532.1"/>
    </source>
</evidence>
<evidence type="ECO:0000256" key="1">
    <source>
        <dbReference type="SAM" id="MobiDB-lite"/>
    </source>
</evidence>
<name>A0ABD0V394_DENTH</name>
<feature type="region of interest" description="Disordered" evidence="1">
    <location>
        <begin position="151"/>
        <end position="211"/>
    </location>
</feature>
<feature type="region of interest" description="Disordered" evidence="1">
    <location>
        <begin position="284"/>
        <end position="349"/>
    </location>
</feature>
<feature type="compositionally biased region" description="Low complexity" evidence="1">
    <location>
        <begin position="157"/>
        <end position="178"/>
    </location>
</feature>
<feature type="compositionally biased region" description="Low complexity" evidence="1">
    <location>
        <begin position="452"/>
        <end position="465"/>
    </location>
</feature>
<gene>
    <name evidence="2" type="ORF">M5K25_011631</name>
</gene>
<feature type="compositionally biased region" description="Polar residues" evidence="1">
    <location>
        <begin position="431"/>
        <end position="443"/>
    </location>
</feature>
<dbReference type="EMBL" id="JANQDX010000009">
    <property type="protein sequence ID" value="KAL0919532.1"/>
    <property type="molecule type" value="Genomic_DNA"/>
</dbReference>
<accession>A0ABD0V394</accession>
<feature type="compositionally biased region" description="Acidic residues" evidence="1">
    <location>
        <begin position="638"/>
        <end position="648"/>
    </location>
</feature>
<feature type="region of interest" description="Disordered" evidence="1">
    <location>
        <begin position="631"/>
        <end position="658"/>
    </location>
</feature>
<feature type="region of interest" description="Disordered" evidence="1">
    <location>
        <begin position="1113"/>
        <end position="1169"/>
    </location>
</feature>
<feature type="region of interest" description="Disordered" evidence="1">
    <location>
        <begin position="768"/>
        <end position="864"/>
    </location>
</feature>
<sequence length="1585" mass="172272">MDGGRDRHSSVSISAVSSRRRRIGRPRSTSYVDKLPRRLAFDCRMIAAIIAGGAMIAPPGNDCPRLRDPAGSRHSAMASFVPSVTFCFGSDGQVTLPESLLACPPVGGITFGSFTDSAFVTLGGPTPSEAAALSPPQRRARAAMRPFVRPAARRTARAPVRPTPVRVQQAHPVARQAVPRPPPVQPTRPVARRPVPPVPVAPAVPAPQRRQPVVPSVVVPAEVTRARVSPPPSSSRKRSAQAELPSPSTRRVSAFARLSHPEIVRQTPTPPVPVVPVPAVVPQAVGPDLPSSSTSGLGRRARRNRNRRLRLAASEAEQQQMAVSLAHQEPGQQRVAPPQREPRLPLDTPTPEIVVAPEIEAVQGGRFSPLTHSGDEEDVARIAAAPPVTTTLRRARVPRDGAARTLTQRIRSIIRLARRRGPVSRERLLQQISQVHTPSQRQLSRQRHQWRRGQPPRQQTTTLTPAGPQSGAPTVGRRPRRRGRRQQLEPARPRLSSVVVAPPPIETVVESRRSRWVWRRRQADPPAEVVQPVGQSDAVAPQQTEAVLMLEDGLTDVDEVSPPGSLAVRAEPAPAFSPFRASSSMGPYIEALRQNFSDRDFLDEGSEDDLLDDGLDEDIPVHRVCVVTRRGHSGEQREFEDDDEEQGDAEIGGSPRSVDTDATVLQLQAQMAEMAKAMATMTAQLTALGAVPQAAGAGTPATSRDEAVVPPVLAPGPVGVDRVQRIVPLAPTTVTHSLPVQSQPAQSQLVQMTASQIQDLIAQKVEQAISSRKSGEDSIPAAVPPKVESQQSRRPQRQESSGAPPPRRGEVHSTYGPQDKGKKPLVSSVPPPQQQQPHTQGQSAAPPRPSRRTPESQQYLQEKLSKEYPFKRESVKKIFKFLIKKNILSFPTNNRAEEEGQTDHPLYCPFHRHIGHVIEDCYVFKDRVERLLASGQIHLQDSDLVQPKGKAAQVVQTVSDVSQRVSQCDSQSSSSRSPCGSEGEWQLALSRKTKSLIRQAVQSSEAVERRPSQAKSTVASPVPSPVVFSSSVVVPSEHVSVSHVYNKKMYEREKFVVTSEGKTGPLPALTLKDFVLPPIDDEIKEEDDSGYFWSPVPSSSTFSSTRSFSILHISSSTDDPSSEDESEKARRPPAAQSPVAPASVGQGPVQSPAQNPGQPPVQGPSPVGIEASVATAGPVESPFQLAVKHDVPPSRGRGWYGGRGRVPARRTPSLDVRIPPPSYLQNSPLVISSDSSDDEMIDAPRSSAPSPALGINDHSSFPTFRRYMIPEGGLVIDSSSDEEADLRRQNTIQQASSSGASIPSRTRNHSVSALSKFFVPPQSSECASLSHSIGAPLGPEIQGPAETAVGRQVVRVPRYFSPVVEGYVKRGLTPSSWSDEQASQQARIWRTDFPQTTKGLGYPEEIKFTHLVIRVASHSHSMFSLQTNDYPMSVLSEFLVPLRSSKYASLSHSVGALLGPEDQGLVETAVDNRMAGPHSHYGVLPLVPIVTMGCYHCNSTLSYSPYRVPIVRLELPEGLHRHLNTRGHDDLSSTTGGNQEENAEVTFTFYSAGRSGQTDSWFTYFWLRESPTETRGGIPHRPFFL</sequence>
<keyword evidence="3" id="KW-1185">Reference proteome</keyword>
<feature type="compositionally biased region" description="Low complexity" evidence="1">
    <location>
        <begin position="788"/>
        <end position="801"/>
    </location>
</feature>
<feature type="region of interest" description="Disordered" evidence="1">
    <location>
        <begin position="1002"/>
        <end position="1021"/>
    </location>
</feature>
<protein>
    <submittedName>
        <fullName evidence="2">Uncharacterized protein</fullName>
    </submittedName>
</protein>
<feature type="compositionally biased region" description="Polar residues" evidence="1">
    <location>
        <begin position="1289"/>
        <end position="1306"/>
    </location>
</feature>
<dbReference type="Proteomes" id="UP001552299">
    <property type="component" value="Unassembled WGS sequence"/>
</dbReference>
<feature type="compositionally biased region" description="Pro residues" evidence="1">
    <location>
        <begin position="194"/>
        <end position="205"/>
    </location>
</feature>